<dbReference type="Pfam" id="PF00583">
    <property type="entry name" value="Acetyltransf_1"/>
    <property type="match status" value="1"/>
</dbReference>
<dbReference type="Pfam" id="PF01636">
    <property type="entry name" value="APH"/>
    <property type="match status" value="1"/>
</dbReference>
<proteinExistence type="inferred from homology"/>
<dbReference type="InterPro" id="IPR011009">
    <property type="entry name" value="Kinase-like_dom_sf"/>
</dbReference>
<dbReference type="EC" id="2.7.1.190" evidence="4"/>
<dbReference type="CDD" id="cd05155">
    <property type="entry name" value="APH_ChoK_like_1"/>
    <property type="match status" value="1"/>
</dbReference>
<keyword evidence="8" id="KW-0012">Acyltransferase</keyword>
<dbReference type="PROSITE" id="PS51186">
    <property type="entry name" value="GNAT"/>
    <property type="match status" value="1"/>
</dbReference>
<dbReference type="InterPro" id="IPR051678">
    <property type="entry name" value="AGP_Transferase"/>
</dbReference>
<evidence type="ECO:0000256" key="4">
    <source>
        <dbReference type="ARBA" id="ARBA00011931"/>
    </source>
</evidence>
<evidence type="ECO:0000256" key="6">
    <source>
        <dbReference type="ARBA" id="ARBA00023268"/>
    </source>
</evidence>
<evidence type="ECO:0000313" key="9">
    <source>
        <dbReference type="Proteomes" id="UP001183420"/>
    </source>
</evidence>
<keyword evidence="9" id="KW-1185">Reference proteome</keyword>
<keyword evidence="8" id="KW-0808">Transferase</keyword>
<gene>
    <name evidence="8" type="ORF">RNC47_08565</name>
</gene>
<organism evidence="8 9">
    <name type="scientific">Streptomyces millisiae</name>
    <dbReference type="NCBI Taxonomy" id="3075542"/>
    <lineage>
        <taxon>Bacteria</taxon>
        <taxon>Bacillati</taxon>
        <taxon>Actinomycetota</taxon>
        <taxon>Actinomycetes</taxon>
        <taxon>Kitasatosporales</taxon>
        <taxon>Streptomycetaceae</taxon>
        <taxon>Streptomyces</taxon>
    </lineage>
</organism>
<dbReference type="InterPro" id="IPR002575">
    <property type="entry name" value="Aminoglycoside_PTrfase"/>
</dbReference>
<dbReference type="PANTHER" id="PTHR21310">
    <property type="entry name" value="AMINOGLYCOSIDE PHOSPHOTRANSFERASE-RELATED-RELATED"/>
    <property type="match status" value="1"/>
</dbReference>
<dbReference type="SUPFAM" id="SSF56112">
    <property type="entry name" value="Protein kinase-like (PK-like)"/>
    <property type="match status" value="1"/>
</dbReference>
<comment type="similarity">
    <text evidence="3">In the C-terminal section; belongs to the aminoglycoside phosphotransferase family.</text>
</comment>
<dbReference type="SUPFAM" id="SSF55729">
    <property type="entry name" value="Acyl-CoA N-acyltransferases (Nat)"/>
    <property type="match status" value="1"/>
</dbReference>
<accession>A0ABU2LLB4</accession>
<dbReference type="RefSeq" id="WP_311597029.1">
    <property type="nucleotide sequence ID" value="NZ_JAVREM010000006.1"/>
</dbReference>
<reference evidence="9" key="1">
    <citation type="submission" date="2023-07" db="EMBL/GenBank/DDBJ databases">
        <title>30 novel species of actinomycetes from the DSMZ collection.</title>
        <authorList>
            <person name="Nouioui I."/>
        </authorList>
    </citation>
    <scope>NUCLEOTIDE SEQUENCE [LARGE SCALE GENOMIC DNA]</scope>
    <source>
        <strain evidence="9">DSM 44918</strain>
    </source>
</reference>
<keyword evidence="6" id="KW-0511">Multifunctional enzyme</keyword>
<evidence type="ECO:0000256" key="5">
    <source>
        <dbReference type="ARBA" id="ARBA00014467"/>
    </source>
</evidence>
<dbReference type="Proteomes" id="UP001183420">
    <property type="component" value="Unassembled WGS sequence"/>
</dbReference>
<dbReference type="Gene3D" id="3.90.1200.10">
    <property type="match status" value="1"/>
</dbReference>
<dbReference type="Gene3D" id="3.30.200.20">
    <property type="entry name" value="Phosphorylase Kinase, domain 1"/>
    <property type="match status" value="1"/>
</dbReference>
<evidence type="ECO:0000313" key="8">
    <source>
        <dbReference type="EMBL" id="MDT0318383.1"/>
    </source>
</evidence>
<dbReference type="InterPro" id="IPR000182">
    <property type="entry name" value="GNAT_dom"/>
</dbReference>
<sequence length="450" mass="49032">MARTRMHADEIATDPPLVRRLLAGQFPDWAGLPVRQVESYGTDHDIYRVGDRLSVRLPRIGWAESQAAKEAEWLPRLAPHLPLTVPVPLGLGQPAEGYPFVWSVHEWLPGENANGTLDDLESAAADLAGFVRALRRVATSGAHPRPRGARGAPLAELDASVRRAVAELGDRIDGPATLRSWAESLTAPAWSGDGVWVHGDLLPGNLLVVDGRLSAVIDFGGLNVGDPACDLQPAWNVFEGASRDRFRAELAADDATWLRGRGWALAQVVIAMPYYWHTNPGMIRQTSHALGQVLADGTTAPVLRRAEPHEADALTALTHRSKAHWGYPREVLDRWRDLLTITAGTIRADHVVVAERAGVLLGYYRLHGAAPDGELADLFLDPPVIGTGLGRTLWEHAVATARERGFRSLTWESDPNAEPFYRHLGAERIGGREVAPGRVLPIMRVVLAPS</sequence>
<dbReference type="PANTHER" id="PTHR21310:SF42">
    <property type="entry name" value="BIFUNCTIONAL AAC_APH"/>
    <property type="match status" value="1"/>
</dbReference>
<dbReference type="InterPro" id="IPR016181">
    <property type="entry name" value="Acyl_CoA_acyltransferase"/>
</dbReference>
<dbReference type="CDD" id="cd04301">
    <property type="entry name" value="NAT_SF"/>
    <property type="match status" value="1"/>
</dbReference>
<protein>
    <recommendedName>
        <fullName evidence="5">Bifunctional AAC/APH</fullName>
        <ecNumber evidence="4">2.7.1.190</ecNumber>
    </recommendedName>
</protein>
<name>A0ABU2LLB4_9ACTN</name>
<evidence type="ECO:0000256" key="1">
    <source>
        <dbReference type="ARBA" id="ARBA00001735"/>
    </source>
</evidence>
<comment type="catalytic activity">
    <reaction evidence="1">
        <text>a gentamycin + GTP = a gentamycin 2''-phosphate + GDP + H(+)</text>
        <dbReference type="Rhea" id="RHEA:48872"/>
        <dbReference type="ChEBI" id="CHEBI:15378"/>
        <dbReference type="ChEBI" id="CHEBI:37565"/>
        <dbReference type="ChEBI" id="CHEBI:58189"/>
        <dbReference type="ChEBI" id="CHEBI:90218"/>
        <dbReference type="ChEBI" id="CHEBI:90219"/>
        <dbReference type="EC" id="2.7.1.190"/>
    </reaction>
</comment>
<feature type="domain" description="N-acetyltransferase" evidence="7">
    <location>
        <begin position="301"/>
        <end position="446"/>
    </location>
</feature>
<comment type="caution">
    <text evidence="8">The sequence shown here is derived from an EMBL/GenBank/DDBJ whole genome shotgun (WGS) entry which is preliminary data.</text>
</comment>
<dbReference type="Gene3D" id="3.40.630.30">
    <property type="match status" value="1"/>
</dbReference>
<evidence type="ECO:0000259" key="7">
    <source>
        <dbReference type="PROSITE" id="PS51186"/>
    </source>
</evidence>
<evidence type="ECO:0000256" key="3">
    <source>
        <dbReference type="ARBA" id="ARBA00008487"/>
    </source>
</evidence>
<comment type="function">
    <text evidence="2">Involved in resistance to gentamicin, tobramycin, and kanamycin. Tobramycin and kanamycin resistance is due to the ACC activity, specified by N-terminal region. The C-terminal region is a kinase that phosphorylates several 4,6-disubstituted aminoglycosides.</text>
</comment>
<dbReference type="GO" id="GO:0016746">
    <property type="term" value="F:acyltransferase activity"/>
    <property type="evidence" value="ECO:0007669"/>
    <property type="project" value="UniProtKB-KW"/>
</dbReference>
<dbReference type="EMBL" id="JAVREM010000006">
    <property type="protein sequence ID" value="MDT0318383.1"/>
    <property type="molecule type" value="Genomic_DNA"/>
</dbReference>
<evidence type="ECO:0000256" key="2">
    <source>
        <dbReference type="ARBA" id="ARBA00002498"/>
    </source>
</evidence>